<comment type="caution">
    <text evidence="1">The sequence shown here is derived from an EMBL/GenBank/DDBJ whole genome shotgun (WGS) entry which is preliminary data.</text>
</comment>
<sequence>MVRYLQQSIRRMEWSAFMRILKNIRHVKSQMIDHIDSSIQRIMALSKKLTAVDEHISCGPAYLAKIDKRVRLISSFTVSLFVGLIICC</sequence>
<evidence type="ECO:0000313" key="2">
    <source>
        <dbReference type="Proteomes" id="UP000607653"/>
    </source>
</evidence>
<accession>A0A822YDR8</accession>
<reference evidence="1 2" key="1">
    <citation type="journal article" date="2020" name="Mol. Biol. Evol.">
        <title>Distinct Expression and Methylation Patterns for Genes with Different Fates following a Single Whole-Genome Duplication in Flowering Plants.</title>
        <authorList>
            <person name="Shi T."/>
            <person name="Rahmani R.S."/>
            <person name="Gugger P.F."/>
            <person name="Wang M."/>
            <person name="Li H."/>
            <person name="Zhang Y."/>
            <person name="Li Z."/>
            <person name="Wang Q."/>
            <person name="Van de Peer Y."/>
            <person name="Marchal K."/>
            <person name="Chen J."/>
        </authorList>
    </citation>
    <scope>NUCLEOTIDE SEQUENCE [LARGE SCALE GENOMIC DNA]</scope>
    <source>
        <tissue evidence="1">Leaf</tissue>
    </source>
</reference>
<protein>
    <submittedName>
        <fullName evidence="1">Uncharacterized protein</fullName>
    </submittedName>
</protein>
<keyword evidence="2" id="KW-1185">Reference proteome</keyword>
<name>A0A822YDR8_NELNU</name>
<dbReference type="EMBL" id="DUZY01000003">
    <property type="protein sequence ID" value="DAD30627.1"/>
    <property type="molecule type" value="Genomic_DNA"/>
</dbReference>
<evidence type="ECO:0000313" key="1">
    <source>
        <dbReference type="EMBL" id="DAD30627.1"/>
    </source>
</evidence>
<gene>
    <name evidence="1" type="ORF">HUJ06_009478</name>
</gene>
<dbReference type="AlphaFoldDB" id="A0A822YDR8"/>
<organism evidence="1 2">
    <name type="scientific">Nelumbo nucifera</name>
    <name type="common">Sacred lotus</name>
    <dbReference type="NCBI Taxonomy" id="4432"/>
    <lineage>
        <taxon>Eukaryota</taxon>
        <taxon>Viridiplantae</taxon>
        <taxon>Streptophyta</taxon>
        <taxon>Embryophyta</taxon>
        <taxon>Tracheophyta</taxon>
        <taxon>Spermatophyta</taxon>
        <taxon>Magnoliopsida</taxon>
        <taxon>Proteales</taxon>
        <taxon>Nelumbonaceae</taxon>
        <taxon>Nelumbo</taxon>
    </lineage>
</organism>
<dbReference type="Proteomes" id="UP000607653">
    <property type="component" value="Unassembled WGS sequence"/>
</dbReference>
<proteinExistence type="predicted"/>